<feature type="non-terminal residue" evidence="1">
    <location>
        <position position="1"/>
    </location>
</feature>
<organism evidence="1 2">
    <name type="scientific">Dillenia turbinata</name>
    <dbReference type="NCBI Taxonomy" id="194707"/>
    <lineage>
        <taxon>Eukaryota</taxon>
        <taxon>Viridiplantae</taxon>
        <taxon>Streptophyta</taxon>
        <taxon>Embryophyta</taxon>
        <taxon>Tracheophyta</taxon>
        <taxon>Spermatophyta</taxon>
        <taxon>Magnoliopsida</taxon>
        <taxon>eudicotyledons</taxon>
        <taxon>Gunneridae</taxon>
        <taxon>Pentapetalae</taxon>
        <taxon>Dilleniales</taxon>
        <taxon>Dilleniaceae</taxon>
        <taxon>Dillenia</taxon>
    </lineage>
</organism>
<reference evidence="1 2" key="1">
    <citation type="submission" date="2023-12" db="EMBL/GenBank/DDBJ databases">
        <title>A high-quality genome assembly for Dillenia turbinata (Dilleniales).</title>
        <authorList>
            <person name="Chanderbali A."/>
        </authorList>
    </citation>
    <scope>NUCLEOTIDE SEQUENCE [LARGE SCALE GENOMIC DNA]</scope>
    <source>
        <strain evidence="1">LSX21</strain>
        <tissue evidence="1">Leaf</tissue>
    </source>
</reference>
<feature type="non-terminal residue" evidence="1">
    <location>
        <position position="140"/>
    </location>
</feature>
<protein>
    <submittedName>
        <fullName evidence="1">Uncharacterized protein</fullName>
    </submittedName>
</protein>
<evidence type="ECO:0000313" key="2">
    <source>
        <dbReference type="Proteomes" id="UP001370490"/>
    </source>
</evidence>
<sequence length="140" mass="15247">DLPCPLLGWAGPAFSVLPTTRDGMRAPSLNGQGCEGNIAGKSVTSSAVVDGIRLVNDLELAILALKFGFVYGSLLLKMKKFSNRRLACLNDHISNLPVENGTRPCKSEKISNFPTPNGIGLRRSEKERYCIQVFNKNKIV</sequence>
<dbReference type="Proteomes" id="UP001370490">
    <property type="component" value="Unassembled WGS sequence"/>
</dbReference>
<comment type="caution">
    <text evidence="1">The sequence shown here is derived from an EMBL/GenBank/DDBJ whole genome shotgun (WGS) entry which is preliminary data.</text>
</comment>
<dbReference type="AlphaFoldDB" id="A0AAN8UBG2"/>
<keyword evidence="2" id="KW-1185">Reference proteome</keyword>
<accession>A0AAN8UBG2</accession>
<dbReference type="EMBL" id="JBAMMX010000028">
    <property type="protein sequence ID" value="KAK6912320.1"/>
    <property type="molecule type" value="Genomic_DNA"/>
</dbReference>
<proteinExistence type="predicted"/>
<gene>
    <name evidence="1" type="ORF">RJ641_024413</name>
</gene>
<name>A0AAN8UBG2_9MAGN</name>
<evidence type="ECO:0000313" key="1">
    <source>
        <dbReference type="EMBL" id="KAK6912320.1"/>
    </source>
</evidence>